<sequence length="178" mass="19694">MTQKLGEQIKAIRKQRKMTLKEVAGATGFSISFLSQLERGVSSATLESLKKIAVALRVSPGHFFDEEQTPGENGSFMYERIESYGIYYQNLARGRAAPDFMPMRVKLKPGENGGQPITHAGQEFVYVLEGCLTLEAEGGLHELKPGESLFYDAGTPHYWYNRGESDVTFLCVSSDTGT</sequence>
<dbReference type="Proteomes" id="UP001549099">
    <property type="component" value="Unassembled WGS sequence"/>
</dbReference>
<dbReference type="InterPro" id="IPR013096">
    <property type="entry name" value="Cupin_2"/>
</dbReference>
<dbReference type="RefSeq" id="WP_354195710.1">
    <property type="nucleotide sequence ID" value="NZ_JBEPLW010000003.1"/>
</dbReference>
<dbReference type="SUPFAM" id="SSF47413">
    <property type="entry name" value="lambda repressor-like DNA-binding domains"/>
    <property type="match status" value="1"/>
</dbReference>
<dbReference type="InterPro" id="IPR050807">
    <property type="entry name" value="TransReg_Diox_bact_type"/>
</dbReference>
<dbReference type="InterPro" id="IPR014710">
    <property type="entry name" value="RmlC-like_jellyroll"/>
</dbReference>
<proteinExistence type="predicted"/>
<evidence type="ECO:0000313" key="3">
    <source>
        <dbReference type="EMBL" id="MET3574986.1"/>
    </source>
</evidence>
<feature type="domain" description="HTH cro/C1-type" evidence="2">
    <location>
        <begin position="9"/>
        <end position="63"/>
    </location>
</feature>
<dbReference type="EMBL" id="JBEPLW010000003">
    <property type="protein sequence ID" value="MET3574986.1"/>
    <property type="molecule type" value="Genomic_DNA"/>
</dbReference>
<dbReference type="Pfam" id="PF01381">
    <property type="entry name" value="HTH_3"/>
    <property type="match status" value="1"/>
</dbReference>
<dbReference type="CDD" id="cd00093">
    <property type="entry name" value="HTH_XRE"/>
    <property type="match status" value="1"/>
</dbReference>
<keyword evidence="1" id="KW-0238">DNA-binding</keyword>
<reference evidence="3 4" key="1">
    <citation type="submission" date="2024-06" db="EMBL/GenBank/DDBJ databases">
        <title>Genomic Encyclopedia of Type Strains, Phase IV (KMG-IV): sequencing the most valuable type-strain genomes for metagenomic binning, comparative biology and taxonomic classification.</title>
        <authorList>
            <person name="Goeker M."/>
        </authorList>
    </citation>
    <scope>NUCLEOTIDE SEQUENCE [LARGE SCALE GENOMIC DNA]</scope>
    <source>
        <strain evidence="3 4">DSM 26128</strain>
    </source>
</reference>
<dbReference type="PANTHER" id="PTHR46797:SF1">
    <property type="entry name" value="METHYLPHOSPHONATE SYNTHASE"/>
    <property type="match status" value="1"/>
</dbReference>
<dbReference type="SUPFAM" id="SSF51182">
    <property type="entry name" value="RmlC-like cupins"/>
    <property type="match status" value="1"/>
</dbReference>
<gene>
    <name evidence="3" type="ORF">ABID49_000870</name>
</gene>
<comment type="caution">
    <text evidence="3">The sequence shown here is derived from an EMBL/GenBank/DDBJ whole genome shotgun (WGS) entry which is preliminary data.</text>
</comment>
<dbReference type="Pfam" id="PF07883">
    <property type="entry name" value="Cupin_2"/>
    <property type="match status" value="1"/>
</dbReference>
<organism evidence="3 4">
    <name type="scientific">Bhargavaea ullalensis</name>
    <dbReference type="NCBI Taxonomy" id="1265685"/>
    <lineage>
        <taxon>Bacteria</taxon>
        <taxon>Bacillati</taxon>
        <taxon>Bacillota</taxon>
        <taxon>Bacilli</taxon>
        <taxon>Bacillales</taxon>
        <taxon>Caryophanaceae</taxon>
        <taxon>Bhargavaea</taxon>
    </lineage>
</organism>
<dbReference type="SMART" id="SM00530">
    <property type="entry name" value="HTH_XRE"/>
    <property type="match status" value="1"/>
</dbReference>
<protein>
    <submittedName>
        <fullName evidence="3">Transcriptional regulator with XRE-family HTH domain</fullName>
    </submittedName>
</protein>
<dbReference type="PANTHER" id="PTHR46797">
    <property type="entry name" value="HTH-TYPE TRANSCRIPTIONAL REGULATOR"/>
    <property type="match status" value="1"/>
</dbReference>
<evidence type="ECO:0000313" key="4">
    <source>
        <dbReference type="Proteomes" id="UP001549099"/>
    </source>
</evidence>
<dbReference type="CDD" id="cd02209">
    <property type="entry name" value="cupin_XRE_C"/>
    <property type="match status" value="1"/>
</dbReference>
<keyword evidence="4" id="KW-1185">Reference proteome</keyword>
<dbReference type="InterPro" id="IPR010982">
    <property type="entry name" value="Lambda_DNA-bd_dom_sf"/>
</dbReference>
<evidence type="ECO:0000259" key="2">
    <source>
        <dbReference type="PROSITE" id="PS50943"/>
    </source>
</evidence>
<dbReference type="Gene3D" id="2.60.120.10">
    <property type="entry name" value="Jelly Rolls"/>
    <property type="match status" value="1"/>
</dbReference>
<dbReference type="PROSITE" id="PS50943">
    <property type="entry name" value="HTH_CROC1"/>
    <property type="match status" value="1"/>
</dbReference>
<dbReference type="InterPro" id="IPR011051">
    <property type="entry name" value="RmlC_Cupin_sf"/>
</dbReference>
<evidence type="ECO:0000256" key="1">
    <source>
        <dbReference type="ARBA" id="ARBA00023125"/>
    </source>
</evidence>
<accession>A0ABV2G9N8</accession>
<dbReference type="Gene3D" id="1.10.260.40">
    <property type="entry name" value="lambda repressor-like DNA-binding domains"/>
    <property type="match status" value="1"/>
</dbReference>
<name>A0ABV2G9N8_9BACL</name>
<dbReference type="InterPro" id="IPR001387">
    <property type="entry name" value="Cro/C1-type_HTH"/>
</dbReference>